<name>A0A6B0UVE1_IXORI</name>
<dbReference type="EMBL" id="GIFC01011388">
    <property type="protein sequence ID" value="MXU93471.1"/>
    <property type="molecule type" value="Transcribed_RNA"/>
</dbReference>
<reference evidence="1" key="1">
    <citation type="submission" date="2019-12" db="EMBL/GenBank/DDBJ databases">
        <title>An insight into the sialome of adult female Ixodes ricinus ticks feeding for 6 days.</title>
        <authorList>
            <person name="Perner J."/>
            <person name="Ribeiro J.M.C."/>
        </authorList>
    </citation>
    <scope>NUCLEOTIDE SEQUENCE</scope>
    <source>
        <strain evidence="1">Semi-engorged</strain>
        <tissue evidence="1">Salivary glands</tissue>
    </source>
</reference>
<protein>
    <submittedName>
        <fullName evidence="1">Uncharacterized protein</fullName>
    </submittedName>
</protein>
<organism evidence="1">
    <name type="scientific">Ixodes ricinus</name>
    <name type="common">Common tick</name>
    <name type="synonym">Acarus ricinus</name>
    <dbReference type="NCBI Taxonomy" id="34613"/>
    <lineage>
        <taxon>Eukaryota</taxon>
        <taxon>Metazoa</taxon>
        <taxon>Ecdysozoa</taxon>
        <taxon>Arthropoda</taxon>
        <taxon>Chelicerata</taxon>
        <taxon>Arachnida</taxon>
        <taxon>Acari</taxon>
        <taxon>Parasitiformes</taxon>
        <taxon>Ixodida</taxon>
        <taxon>Ixodoidea</taxon>
        <taxon>Ixodidae</taxon>
        <taxon>Ixodinae</taxon>
        <taxon>Ixodes</taxon>
    </lineage>
</organism>
<sequence length="146" mass="16361">MGRTALRQLVFVPFLVFLDSVKECWLVGREHVDGHSRDVEVLPLVALLLLLCLKCPMDQLHLLLAPCLGRRHKRPRLVLVDGDLLHLGLDLGHPGRICHRSAVQGNAGARQGELNRGRGHLEYQMCRLFHPQPALIAELPQGLKPE</sequence>
<proteinExistence type="predicted"/>
<evidence type="ECO:0000313" key="1">
    <source>
        <dbReference type="EMBL" id="MXU93471.1"/>
    </source>
</evidence>
<accession>A0A6B0UVE1</accession>
<dbReference type="AlphaFoldDB" id="A0A6B0UVE1"/>